<name>A0ABU1JXF0_9PROT</name>
<dbReference type="Proteomes" id="UP001262410">
    <property type="component" value="Unassembled WGS sequence"/>
</dbReference>
<proteinExistence type="predicted"/>
<dbReference type="Gene3D" id="3.10.450.710">
    <property type="entry name" value="Tgt2/MlaC"/>
    <property type="match status" value="1"/>
</dbReference>
<dbReference type="EMBL" id="JAVDPW010000011">
    <property type="protein sequence ID" value="MDR6293302.1"/>
    <property type="molecule type" value="Genomic_DNA"/>
</dbReference>
<dbReference type="NCBIfam" id="TIGR03481">
    <property type="entry name" value="HpnM"/>
    <property type="match status" value="1"/>
</dbReference>
<comment type="caution">
    <text evidence="2">The sequence shown here is derived from an EMBL/GenBank/DDBJ whole genome shotgun (WGS) entry which is preliminary data.</text>
</comment>
<sequence length="212" mass="22661">MRSPVLPRLAVALALLLPLPLAAAPAASQQAAAATSPRQVIDTLDQALLDVMKNADSLGFQGRYQKLAPVLDQVFNLPLMARISVGPDWASLKPDQQQKIVDVFRRFSITTYAARFAGYNGEKFESAAATSVTGGDQVVATKLVMANGGAVALNYRLRANGPSWQIIDVYLNGTISQLANYRSDFGATLRSGGGDGLVKMIESKIVELTPKK</sequence>
<keyword evidence="3" id="KW-1185">Reference proteome</keyword>
<dbReference type="InterPro" id="IPR042245">
    <property type="entry name" value="Tgt2/MlaC_sf"/>
</dbReference>
<dbReference type="PANTHER" id="PTHR36573">
    <property type="entry name" value="INTERMEMBRANE PHOSPHOLIPID TRANSPORT SYSTEM BINDING PROTEIN MLAC"/>
    <property type="match status" value="1"/>
</dbReference>
<dbReference type="PANTHER" id="PTHR36573:SF1">
    <property type="entry name" value="INTERMEMBRANE PHOSPHOLIPID TRANSPORT SYSTEM BINDING PROTEIN MLAC"/>
    <property type="match status" value="1"/>
</dbReference>
<dbReference type="InterPro" id="IPR008869">
    <property type="entry name" value="MlaC/ttg2D"/>
</dbReference>
<feature type="chain" id="PRO_5045528241" evidence="1">
    <location>
        <begin position="24"/>
        <end position="212"/>
    </location>
</feature>
<evidence type="ECO:0000313" key="2">
    <source>
        <dbReference type="EMBL" id="MDR6293302.1"/>
    </source>
</evidence>
<dbReference type="RefSeq" id="WP_309800173.1">
    <property type="nucleotide sequence ID" value="NZ_JAVDPW010000011.1"/>
</dbReference>
<evidence type="ECO:0000313" key="3">
    <source>
        <dbReference type="Proteomes" id="UP001262410"/>
    </source>
</evidence>
<accession>A0ABU1JXF0</accession>
<gene>
    <name evidence="2" type="ORF">E9232_005852</name>
</gene>
<dbReference type="Pfam" id="PF05494">
    <property type="entry name" value="MlaC"/>
    <property type="match status" value="1"/>
</dbReference>
<reference evidence="2 3" key="1">
    <citation type="submission" date="2023-07" db="EMBL/GenBank/DDBJ databases">
        <title>Sorghum-associated microbial communities from plants grown in Nebraska, USA.</title>
        <authorList>
            <person name="Schachtman D."/>
        </authorList>
    </citation>
    <scope>NUCLEOTIDE SEQUENCE [LARGE SCALE GENOMIC DNA]</scope>
    <source>
        <strain evidence="2 3">584</strain>
    </source>
</reference>
<dbReference type="InterPro" id="IPR017842">
    <property type="entry name" value="Hopanoid_biosyn-assoc_HpnM"/>
</dbReference>
<keyword evidence="1" id="KW-0732">Signal</keyword>
<evidence type="ECO:0000256" key="1">
    <source>
        <dbReference type="SAM" id="SignalP"/>
    </source>
</evidence>
<organism evidence="2 3">
    <name type="scientific">Inquilinus ginsengisoli</name>
    <dbReference type="NCBI Taxonomy" id="363840"/>
    <lineage>
        <taxon>Bacteria</taxon>
        <taxon>Pseudomonadati</taxon>
        <taxon>Pseudomonadota</taxon>
        <taxon>Alphaproteobacteria</taxon>
        <taxon>Rhodospirillales</taxon>
        <taxon>Rhodospirillaceae</taxon>
        <taxon>Inquilinus</taxon>
    </lineage>
</organism>
<feature type="signal peptide" evidence="1">
    <location>
        <begin position="1"/>
        <end position="23"/>
    </location>
</feature>
<protein>
    <submittedName>
        <fullName evidence="2">Phospholipid transport system substrate-binding protein</fullName>
    </submittedName>
</protein>